<organism evidence="2">
    <name type="scientific">Tetraselmis sp. GSL018</name>
    <dbReference type="NCBI Taxonomy" id="582737"/>
    <lineage>
        <taxon>Eukaryota</taxon>
        <taxon>Viridiplantae</taxon>
        <taxon>Chlorophyta</taxon>
        <taxon>core chlorophytes</taxon>
        <taxon>Chlorodendrophyceae</taxon>
        <taxon>Chlorodendrales</taxon>
        <taxon>Chlorodendraceae</taxon>
        <taxon>Tetraselmis</taxon>
    </lineage>
</organism>
<feature type="region of interest" description="Disordered" evidence="1">
    <location>
        <begin position="1"/>
        <end position="39"/>
    </location>
</feature>
<name>A0A061RY17_9CHLO</name>
<proteinExistence type="predicted"/>
<evidence type="ECO:0000256" key="1">
    <source>
        <dbReference type="SAM" id="MobiDB-lite"/>
    </source>
</evidence>
<gene>
    <name evidence="2" type="ORF">TSPGSL018_22588</name>
</gene>
<protein>
    <submittedName>
        <fullName evidence="2">Uncharacterized protein</fullName>
    </submittedName>
</protein>
<feature type="compositionally biased region" description="Basic and acidic residues" evidence="1">
    <location>
        <begin position="1"/>
        <end position="11"/>
    </location>
</feature>
<dbReference type="EMBL" id="GBEZ01010025">
    <property type="protein sequence ID" value="JAC75614.1"/>
    <property type="molecule type" value="Transcribed_RNA"/>
</dbReference>
<feature type="non-terminal residue" evidence="2">
    <location>
        <position position="85"/>
    </location>
</feature>
<evidence type="ECO:0000313" key="2">
    <source>
        <dbReference type="EMBL" id="JAC75614.1"/>
    </source>
</evidence>
<feature type="compositionally biased region" description="Polar residues" evidence="1">
    <location>
        <begin position="29"/>
        <end position="39"/>
    </location>
</feature>
<dbReference type="AlphaFoldDB" id="A0A061RY17"/>
<accession>A0A061RY17</accession>
<feature type="non-terminal residue" evidence="2">
    <location>
        <position position="1"/>
    </location>
</feature>
<reference evidence="2" key="1">
    <citation type="submission" date="2014-05" db="EMBL/GenBank/DDBJ databases">
        <title>The transcriptome of the halophilic microalga Tetraselmis sp. GSL018 isolated from the Great Salt Lake, Utah.</title>
        <authorList>
            <person name="Jinkerson R.E."/>
            <person name="D'Adamo S."/>
            <person name="Posewitz M.C."/>
        </authorList>
    </citation>
    <scope>NUCLEOTIDE SEQUENCE</scope>
    <source>
        <strain evidence="2">GSL018</strain>
    </source>
</reference>
<sequence>ATMLQRTERGRINTGRRNNRQHSWVGEPSISSGCRSPSKQPMTVANNVSVVCACPFGRTFIQSQGGCEYSAQEGAYPSTGAQYRS</sequence>